<dbReference type="Proteomes" id="UP000886885">
    <property type="component" value="Chromosome 9D"/>
</dbReference>
<organism evidence="2 3">
    <name type="scientific">Populus tomentosa</name>
    <name type="common">Chinese white poplar</name>
    <dbReference type="NCBI Taxonomy" id="118781"/>
    <lineage>
        <taxon>Eukaryota</taxon>
        <taxon>Viridiplantae</taxon>
        <taxon>Streptophyta</taxon>
        <taxon>Embryophyta</taxon>
        <taxon>Tracheophyta</taxon>
        <taxon>Spermatophyta</taxon>
        <taxon>Magnoliopsida</taxon>
        <taxon>eudicotyledons</taxon>
        <taxon>Gunneridae</taxon>
        <taxon>Pentapetalae</taxon>
        <taxon>rosids</taxon>
        <taxon>fabids</taxon>
        <taxon>Malpighiales</taxon>
        <taxon>Salicaceae</taxon>
        <taxon>Saliceae</taxon>
        <taxon>Populus</taxon>
    </lineage>
</organism>
<feature type="region of interest" description="Disordered" evidence="1">
    <location>
        <begin position="191"/>
        <end position="260"/>
    </location>
</feature>
<evidence type="ECO:0008006" key="4">
    <source>
        <dbReference type="Google" id="ProtNLM"/>
    </source>
</evidence>
<name>A0A8X8CP95_POPTO</name>
<gene>
    <name evidence="2" type="ORF">POTOM_034250</name>
</gene>
<feature type="compositionally biased region" description="Acidic residues" evidence="1">
    <location>
        <begin position="40"/>
        <end position="51"/>
    </location>
</feature>
<evidence type="ECO:0000313" key="2">
    <source>
        <dbReference type="EMBL" id="KAG6761059.1"/>
    </source>
</evidence>
<evidence type="ECO:0000256" key="1">
    <source>
        <dbReference type="SAM" id="MobiDB-lite"/>
    </source>
</evidence>
<evidence type="ECO:0000313" key="3">
    <source>
        <dbReference type="Proteomes" id="UP000886885"/>
    </source>
</evidence>
<feature type="region of interest" description="Disordered" evidence="1">
    <location>
        <begin position="31"/>
        <end position="56"/>
    </location>
</feature>
<sequence length="260" mass="29619">MSASIEALAMAGVDYLIHNLDIEEWEQEELELPPPHLLAEEEEEEEEEEETVERNSKDSFPFLSVSFRKRYVKCEKPLLLKKSNKQSRCHNGRSNPVRQGELDETYMPPVMKKIVLSIEKCCNCEGCRKKVDRILSETKGTEGNATRSWNADNLLTITMTGTIDIQALTDRFWRRMHKKNVDVKILALKDEDEKKVDSKSSSKEKPIEKSDPASSEKDDSTKSSSEEKTADTACSSKDKKSNEEAHAACQWDPERTSPHP</sequence>
<reference evidence="2" key="1">
    <citation type="journal article" date="2020" name="bioRxiv">
        <title>Hybrid origin of Populus tomentosa Carr. identified through genome sequencing and phylogenomic analysis.</title>
        <authorList>
            <person name="An X."/>
            <person name="Gao K."/>
            <person name="Chen Z."/>
            <person name="Li J."/>
            <person name="Yang X."/>
            <person name="Yang X."/>
            <person name="Zhou J."/>
            <person name="Guo T."/>
            <person name="Zhao T."/>
            <person name="Huang S."/>
            <person name="Miao D."/>
            <person name="Khan W.U."/>
            <person name="Rao P."/>
            <person name="Ye M."/>
            <person name="Lei B."/>
            <person name="Liao W."/>
            <person name="Wang J."/>
            <person name="Ji L."/>
            <person name="Li Y."/>
            <person name="Guo B."/>
            <person name="Mustafa N.S."/>
            <person name="Li S."/>
            <person name="Yun Q."/>
            <person name="Keller S.R."/>
            <person name="Mao J."/>
            <person name="Zhang R."/>
            <person name="Strauss S.H."/>
        </authorList>
    </citation>
    <scope>NUCLEOTIDE SEQUENCE</scope>
    <source>
        <strain evidence="2">GM15</strain>
        <tissue evidence="2">Leaf</tissue>
    </source>
</reference>
<protein>
    <recommendedName>
        <fullName evidence="4">HMA domain-containing protein</fullName>
    </recommendedName>
</protein>
<accession>A0A8X8CP95</accession>
<comment type="caution">
    <text evidence="2">The sequence shown here is derived from an EMBL/GenBank/DDBJ whole genome shotgun (WGS) entry which is preliminary data.</text>
</comment>
<dbReference type="EMBL" id="JAAWWB010000018">
    <property type="protein sequence ID" value="KAG6761059.1"/>
    <property type="molecule type" value="Genomic_DNA"/>
</dbReference>
<keyword evidence="3" id="KW-1185">Reference proteome</keyword>
<dbReference type="AlphaFoldDB" id="A0A8X8CP95"/>
<proteinExistence type="predicted"/>